<dbReference type="GO" id="GO:0012505">
    <property type="term" value="C:endomembrane system"/>
    <property type="evidence" value="ECO:0007669"/>
    <property type="project" value="TreeGrafter"/>
</dbReference>
<dbReference type="Gene3D" id="3.10.350.10">
    <property type="entry name" value="LysM domain"/>
    <property type="match status" value="2"/>
</dbReference>
<sequence>MLIHVVKPGETIQSIANDYEVPLTRLILDNGLNTPYQLVTGQCIVIANAKITYTVKQGDTLIGIASYFNVEINQILINNPFLMEKQYIYPGQTLVIAYPKKGKITTHGNTVPYIDIDTLKKTLPYLTYLSVLNYTATKEGEIITYNDDTDIIKTAKEYGVVPLMLLTTLTIQGEADIRTAYDILLNETFQNKQIDNILKILKTKGYKGINISFEYISISNFKLYETYFTKIEKRLKDEGYLVFVTINTNITNIDNQIYFERVDYTILGQLANNIIFMNYEWATNINPPSPISSIYNINAFLEYAGKLISLDRVIIGLATIGYDWELPYSAGLSRVYPLTLERAVDLARNKEVIIQFDEKSQTPFYKYMQESNGRTIEHIVWFIDARSINSLLDLVMKYKLHGIGIFNITIYNPQLWLVINSQFDIEKIK</sequence>
<feature type="domain" description="GH18" evidence="3">
    <location>
        <begin position="108"/>
        <end position="426"/>
    </location>
</feature>
<dbReference type="InterPro" id="IPR029070">
    <property type="entry name" value="Chitinase_insertion_sf"/>
</dbReference>
<evidence type="ECO:0000313" key="5">
    <source>
        <dbReference type="Proteomes" id="UP000595897"/>
    </source>
</evidence>
<keyword evidence="1" id="KW-0378">Hydrolase</keyword>
<dbReference type="InterPro" id="IPR018392">
    <property type="entry name" value="LysM"/>
</dbReference>
<name>A0A7R7EPZ8_9FIRM</name>
<dbReference type="RefSeq" id="WP_271713699.1">
    <property type="nucleotide sequence ID" value="NZ_AP024169.1"/>
</dbReference>
<gene>
    <name evidence="4" type="ORF">bsdtb5_39660</name>
</gene>
<dbReference type="SMART" id="SM00636">
    <property type="entry name" value="Glyco_18"/>
    <property type="match status" value="1"/>
</dbReference>
<feature type="domain" description="LysM" evidence="2">
    <location>
        <begin position="51"/>
        <end position="96"/>
    </location>
</feature>
<evidence type="ECO:0000313" key="4">
    <source>
        <dbReference type="EMBL" id="BCN32671.1"/>
    </source>
</evidence>
<dbReference type="SUPFAM" id="SSF51445">
    <property type="entry name" value="(Trans)glycosidases"/>
    <property type="match status" value="1"/>
</dbReference>
<dbReference type="PROSITE" id="PS51782">
    <property type="entry name" value="LYSM"/>
    <property type="match status" value="2"/>
</dbReference>
<evidence type="ECO:0000256" key="1">
    <source>
        <dbReference type="ARBA" id="ARBA00023295"/>
    </source>
</evidence>
<dbReference type="AlphaFoldDB" id="A0A7R7EPZ8"/>
<dbReference type="SUPFAM" id="SSF54106">
    <property type="entry name" value="LysM domain"/>
    <property type="match status" value="2"/>
</dbReference>
<dbReference type="Gene3D" id="3.20.20.80">
    <property type="entry name" value="Glycosidases"/>
    <property type="match status" value="1"/>
</dbReference>
<dbReference type="GO" id="GO:0070492">
    <property type="term" value="F:oligosaccharide binding"/>
    <property type="evidence" value="ECO:0007669"/>
    <property type="project" value="TreeGrafter"/>
</dbReference>
<dbReference type="Pfam" id="PF01476">
    <property type="entry name" value="LysM"/>
    <property type="match status" value="2"/>
</dbReference>
<dbReference type="Gene3D" id="3.10.50.10">
    <property type="match status" value="1"/>
</dbReference>
<dbReference type="InterPro" id="IPR036779">
    <property type="entry name" value="LysM_dom_sf"/>
</dbReference>
<accession>A0A7R7EPZ8</accession>
<dbReference type="PANTHER" id="PTHR46066">
    <property type="entry name" value="CHITINASE DOMAIN-CONTAINING PROTEIN 1 FAMILY MEMBER"/>
    <property type="match status" value="1"/>
</dbReference>
<dbReference type="Proteomes" id="UP000595897">
    <property type="component" value="Chromosome"/>
</dbReference>
<dbReference type="PROSITE" id="PS51910">
    <property type="entry name" value="GH18_2"/>
    <property type="match status" value="1"/>
</dbReference>
<feature type="domain" description="LysM" evidence="2">
    <location>
        <begin position="2"/>
        <end position="46"/>
    </location>
</feature>
<keyword evidence="1" id="KW-0326">Glycosidase</keyword>
<dbReference type="CDD" id="cd00118">
    <property type="entry name" value="LysM"/>
    <property type="match status" value="2"/>
</dbReference>
<dbReference type="GO" id="GO:0016798">
    <property type="term" value="F:hydrolase activity, acting on glycosyl bonds"/>
    <property type="evidence" value="ECO:0007669"/>
    <property type="project" value="UniProtKB-KW"/>
</dbReference>
<dbReference type="GO" id="GO:0005975">
    <property type="term" value="P:carbohydrate metabolic process"/>
    <property type="evidence" value="ECO:0007669"/>
    <property type="project" value="InterPro"/>
</dbReference>
<keyword evidence="5" id="KW-1185">Reference proteome</keyword>
<evidence type="ECO:0000259" key="3">
    <source>
        <dbReference type="PROSITE" id="PS51910"/>
    </source>
</evidence>
<dbReference type="Pfam" id="PF00704">
    <property type="entry name" value="Glyco_hydro_18"/>
    <property type="match status" value="1"/>
</dbReference>
<dbReference type="KEGG" id="ahb:bsdtb5_39660"/>
<dbReference type="InterPro" id="IPR017853">
    <property type="entry name" value="GH"/>
</dbReference>
<evidence type="ECO:0000259" key="2">
    <source>
        <dbReference type="PROSITE" id="PS51782"/>
    </source>
</evidence>
<dbReference type="InterPro" id="IPR011583">
    <property type="entry name" value="Chitinase_II/V-like_cat"/>
</dbReference>
<proteinExistence type="predicted"/>
<dbReference type="EMBL" id="AP024169">
    <property type="protein sequence ID" value="BCN32671.1"/>
    <property type="molecule type" value="Genomic_DNA"/>
</dbReference>
<dbReference type="InterPro" id="IPR001223">
    <property type="entry name" value="Glyco_hydro18_cat"/>
</dbReference>
<dbReference type="GO" id="GO:0008061">
    <property type="term" value="F:chitin binding"/>
    <property type="evidence" value="ECO:0007669"/>
    <property type="project" value="InterPro"/>
</dbReference>
<protein>
    <submittedName>
        <fullName evidence="4">Germination protein</fullName>
    </submittedName>
</protein>
<dbReference type="SMART" id="SM00257">
    <property type="entry name" value="LysM"/>
    <property type="match status" value="2"/>
</dbReference>
<organism evidence="4 5">
    <name type="scientific">Anaeromicropila herbilytica</name>
    <dbReference type="NCBI Taxonomy" id="2785025"/>
    <lineage>
        <taxon>Bacteria</taxon>
        <taxon>Bacillati</taxon>
        <taxon>Bacillota</taxon>
        <taxon>Clostridia</taxon>
        <taxon>Lachnospirales</taxon>
        <taxon>Lachnospiraceae</taxon>
        <taxon>Anaeromicropila</taxon>
    </lineage>
</organism>
<reference evidence="4 5" key="1">
    <citation type="submission" date="2020-11" db="EMBL/GenBank/DDBJ databases">
        <title>Draft genome sequencing of a Lachnospiraceae strain isolated from anoxic soil subjected to BSD treatment.</title>
        <authorList>
            <person name="Uek A."/>
            <person name="Tonouchi A."/>
        </authorList>
    </citation>
    <scope>NUCLEOTIDE SEQUENCE [LARGE SCALE GENOMIC DNA]</scope>
    <source>
        <strain evidence="4 5">TB5</strain>
    </source>
</reference>
<dbReference type="PANTHER" id="PTHR46066:SF2">
    <property type="entry name" value="CHITINASE DOMAIN-CONTAINING PROTEIN 1"/>
    <property type="match status" value="1"/>
</dbReference>